<keyword evidence="2" id="KW-1185">Reference proteome</keyword>
<reference evidence="1" key="2">
    <citation type="submission" date="2015-03" db="UniProtKB">
        <authorList>
            <consortium name="EnsemblPlants"/>
        </authorList>
    </citation>
    <scope>IDENTIFICATION</scope>
</reference>
<dbReference type="EnsemblPlants" id="Bo2g095240.1">
    <property type="protein sequence ID" value="Bo2g095240.1"/>
    <property type="gene ID" value="Bo2g095240"/>
</dbReference>
<reference evidence="1 2" key="1">
    <citation type="journal article" date="2014" name="Genome Biol.">
        <title>Transcriptome and methylome profiling reveals relics of genome dominance in the mesopolyploid Brassica oleracea.</title>
        <authorList>
            <person name="Parkin I.A."/>
            <person name="Koh C."/>
            <person name="Tang H."/>
            <person name="Robinson S.J."/>
            <person name="Kagale S."/>
            <person name="Clarke W.E."/>
            <person name="Town C.D."/>
            <person name="Nixon J."/>
            <person name="Krishnakumar V."/>
            <person name="Bidwell S.L."/>
            <person name="Denoeud F."/>
            <person name="Belcram H."/>
            <person name="Links M.G."/>
            <person name="Just J."/>
            <person name="Clarke C."/>
            <person name="Bender T."/>
            <person name="Huebert T."/>
            <person name="Mason A.S."/>
            <person name="Pires J.C."/>
            <person name="Barker G."/>
            <person name="Moore J."/>
            <person name="Walley P.G."/>
            <person name="Manoli S."/>
            <person name="Batley J."/>
            <person name="Edwards D."/>
            <person name="Nelson M.N."/>
            <person name="Wang X."/>
            <person name="Paterson A.H."/>
            <person name="King G."/>
            <person name="Bancroft I."/>
            <person name="Chalhoub B."/>
            <person name="Sharpe A.G."/>
        </authorList>
    </citation>
    <scope>NUCLEOTIDE SEQUENCE</scope>
    <source>
        <strain evidence="1 2">cv. TO1000</strain>
    </source>
</reference>
<proteinExistence type="predicted"/>
<dbReference type="HOGENOM" id="CLU_019382_4_1_1"/>
<accession>A0A0D3ARP7</accession>
<evidence type="ECO:0008006" key="3">
    <source>
        <dbReference type="Google" id="ProtNLM"/>
    </source>
</evidence>
<evidence type="ECO:0000313" key="2">
    <source>
        <dbReference type="Proteomes" id="UP000032141"/>
    </source>
</evidence>
<organism evidence="1 2">
    <name type="scientific">Brassica oleracea var. oleracea</name>
    <dbReference type="NCBI Taxonomy" id="109376"/>
    <lineage>
        <taxon>Eukaryota</taxon>
        <taxon>Viridiplantae</taxon>
        <taxon>Streptophyta</taxon>
        <taxon>Embryophyta</taxon>
        <taxon>Tracheophyta</taxon>
        <taxon>Spermatophyta</taxon>
        <taxon>Magnoliopsida</taxon>
        <taxon>eudicotyledons</taxon>
        <taxon>Gunneridae</taxon>
        <taxon>Pentapetalae</taxon>
        <taxon>rosids</taxon>
        <taxon>malvids</taxon>
        <taxon>Brassicales</taxon>
        <taxon>Brassicaceae</taxon>
        <taxon>Brassiceae</taxon>
        <taxon>Brassica</taxon>
    </lineage>
</organism>
<dbReference type="Gramene" id="Bo2g095240.1">
    <property type="protein sequence ID" value="Bo2g095240.1"/>
    <property type="gene ID" value="Bo2g095240"/>
</dbReference>
<protein>
    <recommendedName>
        <fullName evidence="3">DUF223 domain-containing protein</fullName>
    </recommendedName>
</protein>
<dbReference type="AlphaFoldDB" id="A0A0D3ARP7"/>
<dbReference type="Proteomes" id="UP000032141">
    <property type="component" value="Chromosome C2"/>
</dbReference>
<sequence>MSFSASPVLQTSVSGIRHSTFESFHLGRSNSVIHGFISAGHANHYMSFLKVDRFEVTRCSSMYKITDHQFFIRLISPTIIDKVITSAHEINLPL</sequence>
<name>A0A0D3ARP7_BRAOL</name>
<evidence type="ECO:0000313" key="1">
    <source>
        <dbReference type="EnsemblPlants" id="Bo2g095240.1"/>
    </source>
</evidence>